<organism evidence="3 4">
    <name type="scientific">Garicola koreensis</name>
    <dbReference type="NCBI Taxonomy" id="1262554"/>
    <lineage>
        <taxon>Bacteria</taxon>
        <taxon>Bacillati</taxon>
        <taxon>Actinomycetota</taxon>
        <taxon>Actinomycetes</taxon>
        <taxon>Micrococcales</taxon>
        <taxon>Micrococcaceae</taxon>
        <taxon>Garicola</taxon>
    </lineage>
</organism>
<dbReference type="EMBL" id="JACIBT010000003">
    <property type="protein sequence ID" value="MBB3667718.1"/>
    <property type="molecule type" value="Genomic_DNA"/>
</dbReference>
<keyword evidence="4" id="KW-1185">Reference proteome</keyword>
<evidence type="ECO:0000313" key="4">
    <source>
        <dbReference type="Proteomes" id="UP000547528"/>
    </source>
</evidence>
<sequence length="459" mass="48303">MRRCSVLSTGRLQTDHVTALERLHTPVTVDRRCADLTELIAAAQTTRADAALIIGGTEQLTAAVLAGLGDQGLNVVVVSEVAAERQRLTGLGSVCFSDDADPEQLAEALADPQGVAGGSAEEPPADGLSADEFTRLMETNGMVDDLGHEASEPVQPGQAVGQVAGITTVWGAAGSPGRTTVAVNIAAELAISGARTLLIDADTYASSIAVHLGLLQESAGLAQACRAADLRRLDPVGLAAAATTVMLGNRRLTVLTGLPRADRWTEVRAHALELVLAQARADYDHIIIDTAPWIEHDEELSLDSAGTAAQRNAATRTALIHADTVFAVGGADPVGFARLIKAVQEMTENLPQAPEPQVIVNQLRKEVIGRSPRRQLSDAWAQLGPGGSIGSFLPWDQEACDLALRSGEVLAESGKNSGLRRHIASLVGVELSPRRRLLPGSGLRRRRRRGKVETPASRG</sequence>
<comment type="caution">
    <text evidence="3">The sequence shown here is derived from an EMBL/GenBank/DDBJ whole genome shotgun (WGS) entry which is preliminary data.</text>
</comment>
<dbReference type="AlphaFoldDB" id="A0A7W5Y104"/>
<dbReference type="Gene3D" id="3.40.50.300">
    <property type="entry name" value="P-loop containing nucleotide triphosphate hydrolases"/>
    <property type="match status" value="1"/>
</dbReference>
<dbReference type="InterPro" id="IPR050445">
    <property type="entry name" value="Bact_polysacc_biosynth/exp"/>
</dbReference>
<dbReference type="GO" id="GO:0004713">
    <property type="term" value="F:protein tyrosine kinase activity"/>
    <property type="evidence" value="ECO:0007669"/>
    <property type="project" value="TreeGrafter"/>
</dbReference>
<evidence type="ECO:0000256" key="1">
    <source>
        <dbReference type="SAM" id="MobiDB-lite"/>
    </source>
</evidence>
<reference evidence="3 4" key="1">
    <citation type="submission" date="2020-08" db="EMBL/GenBank/DDBJ databases">
        <title>Sequencing the genomes of 1000 actinobacteria strains.</title>
        <authorList>
            <person name="Klenk H.-P."/>
        </authorList>
    </citation>
    <scope>NUCLEOTIDE SEQUENCE [LARGE SCALE GENOMIC DNA]</scope>
    <source>
        <strain evidence="3 4">DSM 28238</strain>
    </source>
</reference>
<evidence type="ECO:0000259" key="2">
    <source>
        <dbReference type="Pfam" id="PF13614"/>
    </source>
</evidence>
<gene>
    <name evidence="3" type="ORF">FHX47_001339</name>
</gene>
<dbReference type="InterPro" id="IPR025669">
    <property type="entry name" value="AAA_dom"/>
</dbReference>
<name>A0A7W5Y104_9MICC</name>
<dbReference type="InterPro" id="IPR027417">
    <property type="entry name" value="P-loop_NTPase"/>
</dbReference>
<dbReference type="PANTHER" id="PTHR32309:SF13">
    <property type="entry name" value="FERRIC ENTEROBACTIN TRANSPORT PROTEIN FEPE"/>
    <property type="match status" value="1"/>
</dbReference>
<proteinExistence type="predicted"/>
<protein>
    <submittedName>
        <fullName evidence="3">Mrp family chromosome partitioning ATPase</fullName>
    </submittedName>
</protein>
<dbReference type="Pfam" id="PF13614">
    <property type="entry name" value="AAA_31"/>
    <property type="match status" value="1"/>
</dbReference>
<dbReference type="RefSeq" id="WP_183358141.1">
    <property type="nucleotide sequence ID" value="NZ_BAABKR010000001.1"/>
</dbReference>
<feature type="region of interest" description="Disordered" evidence="1">
    <location>
        <begin position="438"/>
        <end position="459"/>
    </location>
</feature>
<accession>A0A7W5Y104</accession>
<evidence type="ECO:0000313" key="3">
    <source>
        <dbReference type="EMBL" id="MBB3667718.1"/>
    </source>
</evidence>
<feature type="domain" description="AAA" evidence="2">
    <location>
        <begin position="174"/>
        <end position="295"/>
    </location>
</feature>
<dbReference type="PANTHER" id="PTHR32309">
    <property type="entry name" value="TYROSINE-PROTEIN KINASE"/>
    <property type="match status" value="1"/>
</dbReference>
<dbReference type="GO" id="GO:0005886">
    <property type="term" value="C:plasma membrane"/>
    <property type="evidence" value="ECO:0007669"/>
    <property type="project" value="TreeGrafter"/>
</dbReference>
<dbReference type="Proteomes" id="UP000547528">
    <property type="component" value="Unassembled WGS sequence"/>
</dbReference>
<dbReference type="SUPFAM" id="SSF52540">
    <property type="entry name" value="P-loop containing nucleoside triphosphate hydrolases"/>
    <property type="match status" value="1"/>
</dbReference>